<reference evidence="1" key="1">
    <citation type="submission" date="2023-03" db="UniProtKB">
        <authorList>
            <consortium name="Ensembl"/>
        </authorList>
    </citation>
    <scope>IDENTIFICATION</scope>
</reference>
<evidence type="ECO:0000313" key="1">
    <source>
        <dbReference type="Ensembl" id="ENSEASP00005017547.1"/>
    </source>
</evidence>
<dbReference type="InterPro" id="IPR027827">
    <property type="entry name" value="Tex56"/>
</dbReference>
<dbReference type="PANTHER" id="PTHR35968:SF1">
    <property type="entry name" value="TESTIS EXPRESSED PROTEIN 56"/>
    <property type="match status" value="1"/>
</dbReference>
<accession>A0A8C4M3W2</accession>
<dbReference type="AlphaFoldDB" id="A0A8C4M3W2"/>
<organism evidence="1">
    <name type="scientific">Equus asinus asinus</name>
    <dbReference type="NCBI Taxonomy" id="83772"/>
    <lineage>
        <taxon>Eukaryota</taxon>
        <taxon>Metazoa</taxon>
        <taxon>Chordata</taxon>
        <taxon>Craniata</taxon>
        <taxon>Vertebrata</taxon>
        <taxon>Euteleostomi</taxon>
        <taxon>Mammalia</taxon>
        <taxon>Eutheria</taxon>
        <taxon>Laurasiatheria</taxon>
        <taxon>Perissodactyla</taxon>
        <taxon>Equidae</taxon>
        <taxon>Equus</taxon>
    </lineage>
</organism>
<name>A0A8C4M3W2_EQUAS</name>
<dbReference type="PANTHER" id="PTHR35968">
    <property type="entry name" value="CHROMOSOME 6 C6ORF201 HOMOLOG"/>
    <property type="match status" value="1"/>
</dbReference>
<protein>
    <submittedName>
        <fullName evidence="1">Uncharacterized protein</fullName>
    </submittedName>
</protein>
<proteinExistence type="predicted"/>
<dbReference type="Pfam" id="PF15023">
    <property type="entry name" value="DUF4523"/>
    <property type="match status" value="1"/>
</dbReference>
<dbReference type="Ensembl" id="ENSEAST00005019052.1">
    <property type="protein sequence ID" value="ENSEASP00005017547.1"/>
    <property type="gene ID" value="ENSEASG00005012126.1"/>
</dbReference>
<sequence>MEENYDHPDVLRHTFETLSNLHELLPNHLMELLYSYKSEEDREKCEKNSELSGLERILARHKFPKEINLTPKPSNTPLWKRKAVNNVSHGWKKCYLWNKNTKDPPLSTIVVRYKDSVLSALKVTNTGREFQLMNLPVPEAPTGVIAPLK</sequence>